<evidence type="ECO:0000313" key="4">
    <source>
        <dbReference type="EMBL" id="GMA73500.1"/>
    </source>
</evidence>
<comment type="caution">
    <text evidence="3">The sequence shown here is derived from an EMBL/GenBank/DDBJ whole genome shotgun (WGS) entry which is preliminary data.</text>
</comment>
<evidence type="ECO:0000313" key="3">
    <source>
        <dbReference type="EMBL" id="GMA73464.1"/>
    </source>
</evidence>
<dbReference type="EMBL" id="BSUW01000003">
    <property type="protein sequence ID" value="GMA73428.1"/>
    <property type="molecule type" value="Genomic_DNA"/>
</dbReference>
<evidence type="ECO:0000313" key="5">
    <source>
        <dbReference type="EMBL" id="GMA73544.1"/>
    </source>
</evidence>
<reference evidence="3 7" key="1">
    <citation type="journal article" date="2014" name="Int. J. Syst. Evol. Microbiol.">
        <title>Complete genome sequence of Corynebacterium casei LMG S-19264T (=DSM 44701T), isolated from a smear-ripened cheese.</title>
        <authorList>
            <consortium name="US DOE Joint Genome Institute (JGI-PGF)"/>
            <person name="Walter F."/>
            <person name="Albersmeier A."/>
            <person name="Kalinowski J."/>
            <person name="Ruckert C."/>
        </authorList>
    </citation>
    <scope>NUCLEOTIDE SEQUENCE [LARGE SCALE GENOMIC DNA]</scope>
    <source>
        <strain evidence="3 7">NBRC 114545</strain>
    </source>
</reference>
<dbReference type="EMBL" id="BSUW01000003">
    <property type="protein sequence ID" value="GMA73500.1"/>
    <property type="molecule type" value="Genomic_DNA"/>
</dbReference>
<evidence type="ECO:0000256" key="1">
    <source>
        <dbReference type="SAM" id="Phobius"/>
    </source>
</evidence>
<dbReference type="Proteomes" id="UP001157039">
    <property type="component" value="Unassembled WGS sequence"/>
</dbReference>
<keyword evidence="1" id="KW-0812">Transmembrane</keyword>
<sequence length="53" mass="6193">MMTLLMRMKIKVKVEADLGIGILSSPFSIFLMCINFFVVRDLYNKSSEYKQNK</sequence>
<protein>
    <submittedName>
        <fullName evidence="3">Uncharacterized protein</fullName>
    </submittedName>
</protein>
<evidence type="ECO:0000313" key="6">
    <source>
        <dbReference type="EMBL" id="GMA73580.1"/>
    </source>
</evidence>
<proteinExistence type="predicted"/>
<evidence type="ECO:0000313" key="2">
    <source>
        <dbReference type="EMBL" id="GMA73428.1"/>
    </source>
</evidence>
<organism evidence="3 7">
    <name type="scientific">Tetragenococcus osmophilus</name>
    <dbReference type="NCBI Taxonomy" id="526944"/>
    <lineage>
        <taxon>Bacteria</taxon>
        <taxon>Bacillati</taxon>
        <taxon>Bacillota</taxon>
        <taxon>Bacilli</taxon>
        <taxon>Lactobacillales</taxon>
        <taxon>Enterococcaceae</taxon>
        <taxon>Tetragenococcus</taxon>
    </lineage>
</organism>
<keyword evidence="1" id="KW-0472">Membrane</keyword>
<dbReference type="EMBL" id="BSUW01000004">
    <property type="protein sequence ID" value="GMA73580.1"/>
    <property type="molecule type" value="Genomic_DNA"/>
</dbReference>
<reference evidence="3" key="2">
    <citation type="submission" date="2023-02" db="EMBL/GenBank/DDBJ databases">
        <authorList>
            <person name="Sun Q."/>
            <person name="Mori K."/>
        </authorList>
    </citation>
    <scope>NUCLEOTIDE SEQUENCE</scope>
    <source>
        <strain evidence="3">NBRC 114545</strain>
    </source>
</reference>
<dbReference type="AlphaFoldDB" id="A0AA38CZJ6"/>
<feature type="transmembrane region" description="Helical" evidence="1">
    <location>
        <begin position="20"/>
        <end position="43"/>
    </location>
</feature>
<dbReference type="EMBL" id="BSUW01000003">
    <property type="protein sequence ID" value="GMA73464.1"/>
    <property type="molecule type" value="Genomic_DNA"/>
</dbReference>
<accession>A0AA38CZJ6</accession>
<evidence type="ECO:0000313" key="7">
    <source>
        <dbReference type="Proteomes" id="UP001157039"/>
    </source>
</evidence>
<dbReference type="EMBL" id="BSUW01000004">
    <property type="protein sequence ID" value="GMA73544.1"/>
    <property type="molecule type" value="Genomic_DNA"/>
</dbReference>
<keyword evidence="1" id="KW-1133">Transmembrane helix</keyword>
<gene>
    <name evidence="2" type="ORF">GCM10025885_24770</name>
    <name evidence="3" type="ORF">GCM10025885_25130</name>
    <name evidence="4" type="ORF">GCM10025885_25490</name>
    <name evidence="5" type="ORF">GCM10025885_25930</name>
    <name evidence="6" type="ORF">GCM10025885_26290</name>
</gene>
<name>A0AA38CZJ6_9ENTE</name>